<dbReference type="AlphaFoldDB" id="A0A329MJH4"/>
<reference evidence="1 2" key="1">
    <citation type="journal article" date="2009" name="Int. J. Syst. Evol. Microbiol.">
        <title>Paenibacillus contaminans sp. nov., isolated from a contaminated laboratory plate.</title>
        <authorList>
            <person name="Chou J.H."/>
            <person name="Lee J.H."/>
            <person name="Lin M.C."/>
            <person name="Chang P.S."/>
            <person name="Arun A.B."/>
            <person name="Young C.C."/>
            <person name="Chen W.M."/>
        </authorList>
    </citation>
    <scope>NUCLEOTIDE SEQUENCE [LARGE SCALE GENOMIC DNA]</scope>
    <source>
        <strain evidence="1 2">CKOBP-6</strain>
    </source>
</reference>
<protein>
    <submittedName>
        <fullName evidence="1">Uncharacterized protein</fullName>
    </submittedName>
</protein>
<dbReference type="OrthoDB" id="2910298at2"/>
<accession>A0A329MJH4</accession>
<keyword evidence="2" id="KW-1185">Reference proteome</keyword>
<gene>
    <name evidence="1" type="ORF">DQG23_18830</name>
</gene>
<dbReference type="EMBL" id="QMFB01000010">
    <property type="protein sequence ID" value="RAV19975.1"/>
    <property type="molecule type" value="Genomic_DNA"/>
</dbReference>
<name>A0A329MJH4_9BACL</name>
<evidence type="ECO:0000313" key="2">
    <source>
        <dbReference type="Proteomes" id="UP000250369"/>
    </source>
</evidence>
<dbReference type="RefSeq" id="WP_113032402.1">
    <property type="nucleotide sequence ID" value="NZ_QMFB01000010.1"/>
</dbReference>
<comment type="caution">
    <text evidence="1">The sequence shown here is derived from an EMBL/GenBank/DDBJ whole genome shotgun (WGS) entry which is preliminary data.</text>
</comment>
<organism evidence="1 2">
    <name type="scientific">Paenibacillus contaminans</name>
    <dbReference type="NCBI Taxonomy" id="450362"/>
    <lineage>
        <taxon>Bacteria</taxon>
        <taxon>Bacillati</taxon>
        <taxon>Bacillota</taxon>
        <taxon>Bacilli</taxon>
        <taxon>Bacillales</taxon>
        <taxon>Paenibacillaceae</taxon>
        <taxon>Paenibacillus</taxon>
    </lineage>
</organism>
<evidence type="ECO:0000313" key="1">
    <source>
        <dbReference type="EMBL" id="RAV19975.1"/>
    </source>
</evidence>
<dbReference type="InterPro" id="IPR058600">
    <property type="entry name" value="YhjD-like"/>
</dbReference>
<proteinExistence type="predicted"/>
<sequence length="130" mass="15067">MAQISPNLPTEDEINAVKNTILLPLMMTICDKSYRELEQSKGSFKQLHMAAIQFLFDSIQADLVAAKKLLFARKYKVYMDEENKLRCEYRYRGYVGEMTLLRDVAKAEIALRLGEYIKEIRVKMEGVHEG</sequence>
<dbReference type="Proteomes" id="UP000250369">
    <property type="component" value="Unassembled WGS sequence"/>
</dbReference>
<dbReference type="Pfam" id="PF26325">
    <property type="entry name" value="YhjD"/>
    <property type="match status" value="1"/>
</dbReference>